<organism evidence="4 5">
    <name type="scientific">Chrysochromulina tobinii</name>
    <dbReference type="NCBI Taxonomy" id="1460289"/>
    <lineage>
        <taxon>Eukaryota</taxon>
        <taxon>Haptista</taxon>
        <taxon>Haptophyta</taxon>
        <taxon>Prymnesiophyceae</taxon>
        <taxon>Prymnesiales</taxon>
        <taxon>Chrysochromulinaceae</taxon>
        <taxon>Chrysochromulina</taxon>
    </lineage>
</organism>
<dbReference type="GO" id="GO:0004806">
    <property type="term" value="F:triacylglycerol lipase activity"/>
    <property type="evidence" value="ECO:0007669"/>
    <property type="project" value="TreeGrafter"/>
</dbReference>
<dbReference type="InterPro" id="IPR029488">
    <property type="entry name" value="Hmw/CFAP97"/>
</dbReference>
<proteinExistence type="inferred from homology"/>
<sequence length="690" mass="73493">MPISNQTVATRAQQETHGRHLRNLYEMSPQVDTRWGGLRNGVREQKQPMYNHVRANLKRAQIQDERFAEIEQENTVLLEKLSKILRRSRNPTVGTRDWTGGIRLTPNMVPVIDHWISAETTAFGAAMEPTSLNLSLRRNERLRIEVENRALVARLQTCKPTYDITKLDKDDHKRRAWLASHSLPRPMSPTGGAGRLATADTAIRSTPDGASTGRKVLAPIAKRTSTSAGTRPGSKKGGAMAKSSGVDAVVLQVLDLLSRHMRGASSSLAEMRLARDSLMEGVHPIPADVRVETVDAGGVPTEVVTHPRAAALLRGGSSSGEAPIVPTLLVLVHGGMFVTGSPRAGRHLAAKLSELVGAPVATPTLRLAPEHPYPAALDDLSAAYAALGSMPLCGGVPPKQLALFAESSGGALALAMLSRQTSSRKLMEPAAIVLASPWLDLTCSGQSYVANEARDPVMQRKRLLGISRAYLGETGISASDPAVSPVHGSSPSLLGLPPTLVQVGLSEVLVDDSYELENLAKGAGADVRVQLWDGVLHAWHTFFPLMPRALEALCQAAEFLCDALKLPLPAKQEFQPSKAAAAASLDAGGRLGTDDGGIGASADTAEEEERAQAALKLQALTRGRAARKSVATKKVVIKPSAPTTVKWTVDYDAEHEAAAVRVQALTRGRKARNDVAFTYGSSGLAGGSRD</sequence>
<dbReference type="EMBL" id="JWZX01003380">
    <property type="protein sequence ID" value="KOO21237.1"/>
    <property type="molecule type" value="Genomic_DNA"/>
</dbReference>
<keyword evidence="5" id="KW-1185">Reference proteome</keyword>
<dbReference type="PANTHER" id="PTHR48081">
    <property type="entry name" value="AB HYDROLASE SUPERFAMILY PROTEIN C4A8.06C"/>
    <property type="match status" value="1"/>
</dbReference>
<comment type="similarity">
    <text evidence="1">Belongs to the CFAP97 family.</text>
</comment>
<evidence type="ECO:0000313" key="4">
    <source>
        <dbReference type="EMBL" id="KOO21237.1"/>
    </source>
</evidence>
<dbReference type="PANTHER" id="PTHR48081:SF30">
    <property type="entry name" value="ACETYL-HYDROLASE LIPR-RELATED"/>
    <property type="match status" value="1"/>
</dbReference>
<dbReference type="Proteomes" id="UP000037460">
    <property type="component" value="Unassembled WGS sequence"/>
</dbReference>
<comment type="caution">
    <text evidence="4">The sequence shown here is derived from an EMBL/GenBank/DDBJ whole genome shotgun (WGS) entry which is preliminary data.</text>
</comment>
<dbReference type="Pfam" id="PF13879">
    <property type="entry name" value="Hmw_CFAP97"/>
    <property type="match status" value="1"/>
</dbReference>
<reference evidence="5" key="1">
    <citation type="journal article" date="2015" name="PLoS Genet.">
        <title>Genome Sequence and Transcriptome Analyses of Chrysochromulina tobin: Metabolic Tools for Enhanced Algal Fitness in the Prominent Order Prymnesiales (Haptophyceae).</title>
        <authorList>
            <person name="Hovde B.T."/>
            <person name="Deodato C.R."/>
            <person name="Hunsperger H.M."/>
            <person name="Ryken S.A."/>
            <person name="Yost W."/>
            <person name="Jha R.K."/>
            <person name="Patterson J."/>
            <person name="Monnat R.J. Jr."/>
            <person name="Barlow S.B."/>
            <person name="Starkenburg S.R."/>
            <person name="Cattolico R.A."/>
        </authorList>
    </citation>
    <scope>NUCLEOTIDE SEQUENCE</scope>
    <source>
        <strain evidence="5">CCMP291</strain>
    </source>
</reference>
<keyword evidence="2" id="KW-0378">Hydrolase</keyword>
<evidence type="ECO:0000256" key="2">
    <source>
        <dbReference type="ARBA" id="ARBA00022801"/>
    </source>
</evidence>
<dbReference type="OrthoDB" id="408631at2759"/>
<dbReference type="SMART" id="SM00015">
    <property type="entry name" value="IQ"/>
    <property type="match status" value="2"/>
</dbReference>
<name>A0A0M0J4G9_9EUKA</name>
<dbReference type="Gene3D" id="1.20.5.190">
    <property type="match status" value="1"/>
</dbReference>
<dbReference type="InterPro" id="IPR029058">
    <property type="entry name" value="AB_hydrolase_fold"/>
</dbReference>
<dbReference type="AlphaFoldDB" id="A0A0M0J4G9"/>
<evidence type="ECO:0000259" key="3">
    <source>
        <dbReference type="Pfam" id="PF07859"/>
    </source>
</evidence>
<dbReference type="Pfam" id="PF07859">
    <property type="entry name" value="Abhydrolase_3"/>
    <property type="match status" value="1"/>
</dbReference>
<dbReference type="InterPro" id="IPR050300">
    <property type="entry name" value="GDXG_lipolytic_enzyme"/>
</dbReference>
<feature type="domain" description="Alpha/beta hydrolase fold-3" evidence="3">
    <location>
        <begin position="329"/>
        <end position="540"/>
    </location>
</feature>
<dbReference type="Gene3D" id="3.40.50.1820">
    <property type="entry name" value="alpha/beta hydrolase"/>
    <property type="match status" value="1"/>
</dbReference>
<gene>
    <name evidence="4" type="ORF">Ctob_000805</name>
</gene>
<evidence type="ECO:0000313" key="5">
    <source>
        <dbReference type="Proteomes" id="UP000037460"/>
    </source>
</evidence>
<protein>
    <submittedName>
        <fullName evidence="4">Lipase esterase</fullName>
    </submittedName>
</protein>
<dbReference type="InterPro" id="IPR013094">
    <property type="entry name" value="AB_hydrolase_3"/>
</dbReference>
<dbReference type="SUPFAM" id="SSF53474">
    <property type="entry name" value="alpha/beta-Hydrolases"/>
    <property type="match status" value="1"/>
</dbReference>
<accession>A0A0M0J4G9</accession>
<dbReference type="PROSITE" id="PS50096">
    <property type="entry name" value="IQ"/>
    <property type="match status" value="2"/>
</dbReference>
<dbReference type="InterPro" id="IPR000048">
    <property type="entry name" value="IQ_motif_EF-hand-BS"/>
</dbReference>
<evidence type="ECO:0000256" key="1">
    <source>
        <dbReference type="ARBA" id="ARBA00008315"/>
    </source>
</evidence>